<proteinExistence type="predicted"/>
<name>A0A8J2WZU2_9STRA</name>
<feature type="compositionally biased region" description="Gly residues" evidence="1">
    <location>
        <begin position="258"/>
        <end position="268"/>
    </location>
</feature>
<evidence type="ECO:0000256" key="1">
    <source>
        <dbReference type="SAM" id="MobiDB-lite"/>
    </source>
</evidence>
<feature type="non-terminal residue" evidence="2">
    <location>
        <position position="268"/>
    </location>
</feature>
<feature type="region of interest" description="Disordered" evidence="1">
    <location>
        <begin position="57"/>
        <end position="110"/>
    </location>
</feature>
<protein>
    <submittedName>
        <fullName evidence="2">Uncharacterized protein</fullName>
    </submittedName>
</protein>
<keyword evidence="3" id="KW-1185">Reference proteome</keyword>
<evidence type="ECO:0000313" key="2">
    <source>
        <dbReference type="EMBL" id="CAH0372745.1"/>
    </source>
</evidence>
<organism evidence="2 3">
    <name type="scientific">Pelagomonas calceolata</name>
    <dbReference type="NCBI Taxonomy" id="35677"/>
    <lineage>
        <taxon>Eukaryota</taxon>
        <taxon>Sar</taxon>
        <taxon>Stramenopiles</taxon>
        <taxon>Ochrophyta</taxon>
        <taxon>Pelagophyceae</taxon>
        <taxon>Pelagomonadales</taxon>
        <taxon>Pelagomonadaceae</taxon>
        <taxon>Pelagomonas</taxon>
    </lineage>
</organism>
<comment type="caution">
    <text evidence="2">The sequence shown here is derived from an EMBL/GenBank/DDBJ whole genome shotgun (WGS) entry which is preliminary data.</text>
</comment>
<accession>A0A8J2WZU2</accession>
<reference evidence="2" key="1">
    <citation type="submission" date="2021-11" db="EMBL/GenBank/DDBJ databases">
        <authorList>
            <consortium name="Genoscope - CEA"/>
            <person name="William W."/>
        </authorList>
    </citation>
    <scope>NUCLEOTIDE SEQUENCE</scope>
</reference>
<sequence length="268" mass="29227">MSVAAENGRDEALGVGLFGGGSVGDHAPTEATAHQRRRSWCAARDGHADAVGCEAPAETRREGLGKRVRRREHGGVLGRVATAADDEAKSTAPPRRHGVAETPRELRRRSASRLEGCRDAVARQAVGRWLGGIDGRRRCALAGPRGGGRGWRVDEDVEPRRHVGARELFVQRAHHGRGVATQTRRDRRHAHCAVVLPQAPGDRARRAVTLRDDYDAVAPRGERFRRGRAERCLAAGDERVPRLVQRRRASFEARFPRGGRGGRGEAGS</sequence>
<dbReference type="EMBL" id="CAKKNE010000003">
    <property type="protein sequence ID" value="CAH0372745.1"/>
    <property type="molecule type" value="Genomic_DNA"/>
</dbReference>
<dbReference type="Proteomes" id="UP000789595">
    <property type="component" value="Unassembled WGS sequence"/>
</dbReference>
<evidence type="ECO:0000313" key="3">
    <source>
        <dbReference type="Proteomes" id="UP000789595"/>
    </source>
</evidence>
<feature type="region of interest" description="Disordered" evidence="1">
    <location>
        <begin position="247"/>
        <end position="268"/>
    </location>
</feature>
<gene>
    <name evidence="2" type="ORF">PECAL_3P27720</name>
</gene>
<dbReference type="AlphaFoldDB" id="A0A8J2WZU2"/>